<dbReference type="GO" id="GO:0010181">
    <property type="term" value="F:FMN binding"/>
    <property type="evidence" value="ECO:0007669"/>
    <property type="project" value="InterPro"/>
</dbReference>
<sequence>ISNQAMILTAPFQGVPNPSKFHGMTLSSVCSLVVNPEPVIQFNLQIPSITSEHLHKYNYLALHIMKPSNDSVNLARTFSKGIKVSHDENGQIQHTKPFELLEKSEWDIYDNGSRYPLSMNSTHENVFIDDINLNIPILTKNSERILICEKYKVFQIYNHEIWTCKVKDIIVNDDVSGIKTGGLLYFNRQFHTIGDALKEPNQK</sequence>
<evidence type="ECO:0000313" key="3">
    <source>
        <dbReference type="EMBL" id="ODV87670.1"/>
    </source>
</evidence>
<dbReference type="Proteomes" id="UP000094801">
    <property type="component" value="Unassembled WGS sequence"/>
</dbReference>
<evidence type="ECO:0000313" key="4">
    <source>
        <dbReference type="Proteomes" id="UP000094801"/>
    </source>
</evidence>
<dbReference type="AlphaFoldDB" id="A0A1E4T7C8"/>
<dbReference type="SUPFAM" id="SSF50475">
    <property type="entry name" value="FMN-binding split barrel"/>
    <property type="match status" value="1"/>
</dbReference>
<organism evidence="3 4">
    <name type="scientific">[Candida] arabinofermentans NRRL YB-2248</name>
    <dbReference type="NCBI Taxonomy" id="983967"/>
    <lineage>
        <taxon>Eukaryota</taxon>
        <taxon>Fungi</taxon>
        <taxon>Dikarya</taxon>
        <taxon>Ascomycota</taxon>
        <taxon>Saccharomycotina</taxon>
        <taxon>Pichiomycetes</taxon>
        <taxon>Pichiales</taxon>
        <taxon>Pichiaceae</taxon>
        <taxon>Ogataea</taxon>
        <taxon>Ogataea/Candida clade</taxon>
    </lineage>
</organism>
<reference evidence="4" key="1">
    <citation type="submission" date="2016-04" db="EMBL/GenBank/DDBJ databases">
        <title>Comparative genomics of biotechnologically important yeasts.</title>
        <authorList>
            <consortium name="DOE Joint Genome Institute"/>
            <person name="Riley R."/>
            <person name="Haridas S."/>
            <person name="Wolfe K.H."/>
            <person name="Lopes M.R."/>
            <person name="Hittinger C.T."/>
            <person name="Goker M."/>
            <person name="Salamov A."/>
            <person name="Wisecaver J."/>
            <person name="Long T.M."/>
            <person name="Aerts A.L."/>
            <person name="Barry K."/>
            <person name="Choi C."/>
            <person name="Clum A."/>
            <person name="Coughlan A.Y."/>
            <person name="Deshpande S."/>
            <person name="Douglass A.P."/>
            <person name="Hanson S.J."/>
            <person name="Klenk H.-P."/>
            <person name="Labutti K."/>
            <person name="Lapidus A."/>
            <person name="Lindquist E."/>
            <person name="Lipzen A."/>
            <person name="Meier-Kolthoff J.P."/>
            <person name="Ohm R.A."/>
            <person name="Otillar R.P."/>
            <person name="Pangilinan J."/>
            <person name="Peng Y."/>
            <person name="Rokas A."/>
            <person name="Rosa C.A."/>
            <person name="Scheuner C."/>
            <person name="Sibirny A.A."/>
            <person name="Slot J.C."/>
            <person name="Stielow J.B."/>
            <person name="Sun H."/>
            <person name="Kurtzman C.P."/>
            <person name="Blackwell M."/>
            <person name="Grigoriev I.V."/>
            <person name="Jeffries T.W."/>
        </authorList>
    </citation>
    <scope>NUCLEOTIDE SEQUENCE [LARGE SCALE GENOMIC DNA]</scope>
    <source>
        <strain evidence="4">NRRL YB-2248</strain>
    </source>
</reference>
<keyword evidence="4" id="KW-1185">Reference proteome</keyword>
<keyword evidence="1" id="KW-0560">Oxidoreductase</keyword>
<dbReference type="SMART" id="SM00903">
    <property type="entry name" value="Flavin_Reduct"/>
    <property type="match status" value="1"/>
</dbReference>
<dbReference type="STRING" id="983967.A0A1E4T7C8"/>
<name>A0A1E4T7C8_9ASCO</name>
<dbReference type="InterPro" id="IPR012349">
    <property type="entry name" value="Split_barrel_FMN-bd"/>
</dbReference>
<dbReference type="EMBL" id="KV453847">
    <property type="protein sequence ID" value="ODV87670.1"/>
    <property type="molecule type" value="Genomic_DNA"/>
</dbReference>
<dbReference type="InterPro" id="IPR050268">
    <property type="entry name" value="NADH-dep_flavin_reductase"/>
</dbReference>
<feature type="non-terminal residue" evidence="3">
    <location>
        <position position="1"/>
    </location>
</feature>
<evidence type="ECO:0000259" key="2">
    <source>
        <dbReference type="SMART" id="SM00903"/>
    </source>
</evidence>
<feature type="domain" description="Flavin reductase like" evidence="2">
    <location>
        <begin position="1"/>
        <end position="192"/>
    </location>
</feature>
<dbReference type="InterPro" id="IPR002563">
    <property type="entry name" value="Flavin_Rdtase-like_dom"/>
</dbReference>
<dbReference type="Gene3D" id="2.30.110.10">
    <property type="entry name" value="Electron Transport, Fmn-binding Protein, Chain A"/>
    <property type="match status" value="1"/>
</dbReference>
<accession>A0A1E4T7C8</accession>
<dbReference type="PANTHER" id="PTHR30466:SF1">
    <property type="entry name" value="FMN REDUCTASE (NADH) RUTF"/>
    <property type="match status" value="1"/>
</dbReference>
<protein>
    <recommendedName>
        <fullName evidence="2">Flavin reductase like domain-containing protein</fullName>
    </recommendedName>
</protein>
<proteinExistence type="predicted"/>
<gene>
    <name evidence="3" type="ORF">CANARDRAFT_193088</name>
</gene>
<dbReference type="Pfam" id="PF01613">
    <property type="entry name" value="Flavin_Reduct"/>
    <property type="match status" value="1"/>
</dbReference>
<dbReference type="OrthoDB" id="2015405at2759"/>
<dbReference type="PANTHER" id="PTHR30466">
    <property type="entry name" value="FLAVIN REDUCTASE"/>
    <property type="match status" value="1"/>
</dbReference>
<evidence type="ECO:0000256" key="1">
    <source>
        <dbReference type="ARBA" id="ARBA00023002"/>
    </source>
</evidence>
<dbReference type="GO" id="GO:0042602">
    <property type="term" value="F:riboflavin reductase (NADPH) activity"/>
    <property type="evidence" value="ECO:0007669"/>
    <property type="project" value="TreeGrafter"/>
</dbReference>